<evidence type="ECO:0000256" key="4">
    <source>
        <dbReference type="ARBA" id="ARBA00022777"/>
    </source>
</evidence>
<dbReference type="Pfam" id="PF02518">
    <property type="entry name" value="HATPase_c"/>
    <property type="match status" value="1"/>
</dbReference>
<dbReference type="PANTHER" id="PTHR43711:SF1">
    <property type="entry name" value="HISTIDINE KINASE 1"/>
    <property type="match status" value="1"/>
</dbReference>
<dbReference type="InterPro" id="IPR004358">
    <property type="entry name" value="Sig_transdc_His_kin-like_C"/>
</dbReference>
<name>A0ABQ1JUF4_9PROT</name>
<keyword evidence="6" id="KW-0472">Membrane</keyword>
<evidence type="ECO:0000256" key="1">
    <source>
        <dbReference type="ARBA" id="ARBA00000085"/>
    </source>
</evidence>
<keyword evidence="6" id="KW-1133">Transmembrane helix</keyword>
<dbReference type="RefSeq" id="WP_084391331.1">
    <property type="nucleotide sequence ID" value="NZ_BMKF01000002.1"/>
</dbReference>
<organism evidence="9 10">
    <name type="scientific">Henriciella pelagia</name>
    <dbReference type="NCBI Taxonomy" id="1977912"/>
    <lineage>
        <taxon>Bacteria</taxon>
        <taxon>Pseudomonadati</taxon>
        <taxon>Pseudomonadota</taxon>
        <taxon>Alphaproteobacteria</taxon>
        <taxon>Hyphomonadales</taxon>
        <taxon>Hyphomonadaceae</taxon>
        <taxon>Henriciella</taxon>
    </lineage>
</organism>
<dbReference type="SMART" id="SM00387">
    <property type="entry name" value="HATPase_c"/>
    <property type="match status" value="1"/>
</dbReference>
<comment type="caution">
    <text evidence="9">The sequence shown here is derived from an EMBL/GenBank/DDBJ whole genome shotgun (WGS) entry which is preliminary data.</text>
</comment>
<keyword evidence="10" id="KW-1185">Reference proteome</keyword>
<protein>
    <recommendedName>
        <fullName evidence="2">histidine kinase</fullName>
        <ecNumber evidence="2">2.7.13.3</ecNumber>
    </recommendedName>
</protein>
<dbReference type="InterPro" id="IPR003594">
    <property type="entry name" value="HATPase_dom"/>
</dbReference>
<dbReference type="PROSITE" id="PS50109">
    <property type="entry name" value="HIS_KIN"/>
    <property type="match status" value="1"/>
</dbReference>
<dbReference type="Gene3D" id="3.30.565.10">
    <property type="entry name" value="Histidine kinase-like ATPase, C-terminal domain"/>
    <property type="match status" value="1"/>
</dbReference>
<evidence type="ECO:0000256" key="7">
    <source>
        <dbReference type="SAM" id="SignalP"/>
    </source>
</evidence>
<gene>
    <name evidence="9" type="ORF">GCM10011503_27700</name>
</gene>
<feature type="transmembrane region" description="Helical" evidence="6">
    <location>
        <begin position="317"/>
        <end position="339"/>
    </location>
</feature>
<feature type="transmembrane region" description="Helical" evidence="6">
    <location>
        <begin position="291"/>
        <end position="311"/>
    </location>
</feature>
<dbReference type="SUPFAM" id="SSF55874">
    <property type="entry name" value="ATPase domain of HSP90 chaperone/DNA topoisomerase II/histidine kinase"/>
    <property type="match status" value="1"/>
</dbReference>
<evidence type="ECO:0000313" key="9">
    <source>
        <dbReference type="EMBL" id="GGB77385.1"/>
    </source>
</evidence>
<dbReference type="Pfam" id="PF07695">
    <property type="entry name" value="7TMR-DISM_7TM"/>
    <property type="match status" value="1"/>
</dbReference>
<dbReference type="InterPro" id="IPR036890">
    <property type="entry name" value="HATPase_C_sf"/>
</dbReference>
<proteinExistence type="predicted"/>
<accession>A0ABQ1JUF4</accession>
<feature type="transmembrane region" description="Helical" evidence="6">
    <location>
        <begin position="226"/>
        <end position="249"/>
    </location>
</feature>
<evidence type="ECO:0000256" key="3">
    <source>
        <dbReference type="ARBA" id="ARBA00022679"/>
    </source>
</evidence>
<dbReference type="InterPro" id="IPR036097">
    <property type="entry name" value="HisK_dim/P_sf"/>
</dbReference>
<comment type="catalytic activity">
    <reaction evidence="1">
        <text>ATP + protein L-histidine = ADP + protein N-phospho-L-histidine.</text>
        <dbReference type="EC" id="2.7.13.3"/>
    </reaction>
</comment>
<evidence type="ECO:0000256" key="2">
    <source>
        <dbReference type="ARBA" id="ARBA00012438"/>
    </source>
</evidence>
<evidence type="ECO:0000256" key="6">
    <source>
        <dbReference type="SAM" id="Phobius"/>
    </source>
</evidence>
<feature type="domain" description="Histidine kinase" evidence="8">
    <location>
        <begin position="450"/>
        <end position="645"/>
    </location>
</feature>
<feature type="transmembrane region" description="Helical" evidence="6">
    <location>
        <begin position="379"/>
        <end position="397"/>
    </location>
</feature>
<dbReference type="PANTHER" id="PTHR43711">
    <property type="entry name" value="TWO-COMPONENT HISTIDINE KINASE"/>
    <property type="match status" value="1"/>
</dbReference>
<evidence type="ECO:0000313" key="10">
    <source>
        <dbReference type="Proteomes" id="UP000628854"/>
    </source>
</evidence>
<dbReference type="SUPFAM" id="SSF47384">
    <property type="entry name" value="Homodimeric domain of signal transducing histidine kinase"/>
    <property type="match status" value="1"/>
</dbReference>
<reference evidence="10" key="1">
    <citation type="journal article" date="2019" name="Int. J. Syst. Evol. Microbiol.">
        <title>The Global Catalogue of Microorganisms (GCM) 10K type strain sequencing project: providing services to taxonomists for standard genome sequencing and annotation.</title>
        <authorList>
            <consortium name="The Broad Institute Genomics Platform"/>
            <consortium name="The Broad Institute Genome Sequencing Center for Infectious Disease"/>
            <person name="Wu L."/>
            <person name="Ma J."/>
        </authorList>
    </citation>
    <scope>NUCLEOTIDE SEQUENCE [LARGE SCALE GENOMIC DNA]</scope>
    <source>
        <strain evidence="10">CGMCC 1.15928</strain>
    </source>
</reference>
<feature type="signal peptide" evidence="7">
    <location>
        <begin position="1"/>
        <end position="28"/>
    </location>
</feature>
<dbReference type="EC" id="2.7.13.3" evidence="2"/>
<dbReference type="InterPro" id="IPR050736">
    <property type="entry name" value="Sensor_HK_Regulatory"/>
</dbReference>
<keyword evidence="4" id="KW-0418">Kinase</keyword>
<sequence>MALSGFITRLLGLVCLLLATVAPPDAGAQDIVLDQPKVDFVLAYGTIVEIPDARERLSLAEARARLDTTGRPAPGPAAGAVPVPGPVWLQLTLANPSDTTTLRRFVPNGYIAPYDMEAWRVDEATGPRLILRQVSYDGSFADRFPQNRNFMSEAFAVPPRGTAEIWFRLPYGYYTNAPFFLMEEQAFIDAHEARESFHSFLFGMRAALLIAIFAFAAILRQRTAFYYGLFALLIYGYFLANYGYLYAFFVKHAPAAYVVEVLLGGLAMTAFTFMTRTFLNARSVYPRFNRILMSALGVSWILGLLAAFILNSAMANIVLLAAIILIAAVNLTGAVLAVVNRHRGAGLFFTAAAFMFGLSGFGAVARHTNALPFDLWTKTVHIGFTIDTILFAAALVVQTLGLRQERDDAAQAELSALREKAHLSDQLTSVTAAHDRALRLAEAQRRRAASTAHDLKQPLLSLRMALARGEQDETVGEGLSYLESVIERDLNDARPPSPATPDPGAPGTIPAAKLIDSVTMMFGDEAASRSITLAGAPTDLQLRGDPVILMRLLTNLVANAVKHTNAGRITVSAAETDGTARLDVSDTGTGIPEDALASLFDPYVKSERSAGEGLGLFVVRSLAEDHGWSIEVQSAEGEGSTFSITGIALAGATA</sequence>
<dbReference type="PRINTS" id="PR00344">
    <property type="entry name" value="BCTRLSENSOR"/>
</dbReference>
<feature type="chain" id="PRO_5045866291" description="histidine kinase" evidence="7">
    <location>
        <begin position="29"/>
        <end position="654"/>
    </location>
</feature>
<dbReference type="EMBL" id="BMKF01000002">
    <property type="protein sequence ID" value="GGB77385.1"/>
    <property type="molecule type" value="Genomic_DNA"/>
</dbReference>
<evidence type="ECO:0000256" key="5">
    <source>
        <dbReference type="ARBA" id="ARBA00023012"/>
    </source>
</evidence>
<feature type="transmembrane region" description="Helical" evidence="6">
    <location>
        <begin position="255"/>
        <end position="279"/>
    </location>
</feature>
<keyword evidence="7" id="KW-0732">Signal</keyword>
<dbReference type="Proteomes" id="UP000628854">
    <property type="component" value="Unassembled WGS sequence"/>
</dbReference>
<dbReference type="InterPro" id="IPR005467">
    <property type="entry name" value="His_kinase_dom"/>
</dbReference>
<keyword evidence="6" id="KW-0812">Transmembrane</keyword>
<keyword evidence="3" id="KW-0808">Transferase</keyword>
<evidence type="ECO:0000259" key="8">
    <source>
        <dbReference type="PROSITE" id="PS50109"/>
    </source>
</evidence>
<feature type="transmembrane region" description="Helical" evidence="6">
    <location>
        <begin position="200"/>
        <end position="219"/>
    </location>
</feature>
<dbReference type="InterPro" id="IPR011623">
    <property type="entry name" value="7TMR_DISM_rcpt_extracell_dom1"/>
</dbReference>
<feature type="transmembrane region" description="Helical" evidence="6">
    <location>
        <begin position="346"/>
        <end position="367"/>
    </location>
</feature>
<keyword evidence="5" id="KW-0902">Two-component regulatory system</keyword>